<dbReference type="Proteomes" id="UP000002593">
    <property type="component" value="Chromosome"/>
</dbReference>
<dbReference type="Gene3D" id="1.20.120.1190">
    <property type="match status" value="1"/>
</dbReference>
<protein>
    <submittedName>
        <fullName evidence="3">GTPase</fullName>
    </submittedName>
</protein>
<dbReference type="HOGENOM" id="CLU_011784_0_0_2"/>
<dbReference type="InterPro" id="IPR027417">
    <property type="entry name" value="P-loop_NTPase"/>
</dbReference>
<evidence type="ECO:0000313" key="4">
    <source>
        <dbReference type="Proteomes" id="UP000002593"/>
    </source>
</evidence>
<dbReference type="KEGG" id="hbu:Hbut_1562"/>
<dbReference type="GO" id="GO:0005525">
    <property type="term" value="F:GTP binding"/>
    <property type="evidence" value="ECO:0007669"/>
    <property type="project" value="InterPro"/>
</dbReference>
<proteinExistence type="predicted"/>
<dbReference type="AlphaFoldDB" id="A2BN22"/>
<evidence type="ECO:0000313" key="3">
    <source>
        <dbReference type="EMBL" id="ABM81383.1"/>
    </source>
</evidence>
<dbReference type="eggNOG" id="arCOG00352">
    <property type="taxonomic scope" value="Archaea"/>
</dbReference>
<organism evidence="3 4">
    <name type="scientific">Hyperthermus butylicus (strain DSM 5456 / JCM 9403 / PLM1-5)</name>
    <dbReference type="NCBI Taxonomy" id="415426"/>
    <lineage>
        <taxon>Archaea</taxon>
        <taxon>Thermoproteota</taxon>
        <taxon>Thermoprotei</taxon>
        <taxon>Desulfurococcales</taxon>
        <taxon>Pyrodictiaceae</taxon>
        <taxon>Hyperthermus</taxon>
    </lineage>
</organism>
<evidence type="ECO:0000259" key="2">
    <source>
        <dbReference type="Pfam" id="PF17835"/>
    </source>
</evidence>
<gene>
    <name evidence="3" type="ordered locus">Hbut_1562</name>
</gene>
<feature type="domain" description="NOG1 N-terminal helical" evidence="2">
    <location>
        <begin position="59"/>
        <end position="173"/>
    </location>
</feature>
<dbReference type="EMBL" id="CP000493">
    <property type="protein sequence ID" value="ABM81383.1"/>
    <property type="molecule type" value="Genomic_DNA"/>
</dbReference>
<dbReference type="InterPro" id="IPR006073">
    <property type="entry name" value="GTP-bd"/>
</dbReference>
<feature type="domain" description="G" evidence="1">
    <location>
        <begin position="183"/>
        <end position="305"/>
    </location>
</feature>
<dbReference type="SUPFAM" id="SSF52540">
    <property type="entry name" value="P-loop containing nucleoside triphosphate hydrolases"/>
    <property type="match status" value="1"/>
</dbReference>
<dbReference type="InterPro" id="IPR005225">
    <property type="entry name" value="Small_GTP-bd"/>
</dbReference>
<dbReference type="Gene3D" id="3.40.50.300">
    <property type="entry name" value="P-loop containing nucleotide triphosphate hydrolases"/>
    <property type="match status" value="1"/>
</dbReference>
<evidence type="ECO:0000259" key="1">
    <source>
        <dbReference type="Pfam" id="PF01926"/>
    </source>
</evidence>
<dbReference type="STRING" id="415426.Hbut_1562"/>
<dbReference type="Pfam" id="PF17835">
    <property type="entry name" value="NOG1_N"/>
    <property type="match status" value="1"/>
</dbReference>
<name>A2BN22_HYPBU</name>
<dbReference type="NCBIfam" id="TIGR00231">
    <property type="entry name" value="small_GTP"/>
    <property type="match status" value="1"/>
</dbReference>
<reference evidence="3 4" key="1">
    <citation type="journal article" date="2007" name="Archaea">
        <title>The genome of Hyperthermus butylicus: a sulfur-reducing, peptide fermenting, neutrophilic Crenarchaeote growing up to 108 degrees C.</title>
        <authorList>
            <person name="Brugger K."/>
            <person name="Chen L."/>
            <person name="Stark M."/>
            <person name="Zibat A."/>
            <person name="Redder P."/>
            <person name="Ruepp A."/>
            <person name="Awayez M."/>
            <person name="She Q."/>
            <person name="Garrett R.A."/>
            <person name="Klenk H.P."/>
        </authorList>
    </citation>
    <scope>NUCLEOTIDE SEQUENCE [LARGE SCALE GENOMIC DNA]</scope>
    <source>
        <strain evidence="4">DSM 5456 / JCM 9403 / PLM1-5</strain>
    </source>
</reference>
<dbReference type="InterPro" id="IPR041623">
    <property type="entry name" value="NOG1_N"/>
</dbReference>
<dbReference type="PANTHER" id="PTHR45759">
    <property type="entry name" value="NUCLEOLAR GTP-BINDING PROTEIN 1"/>
    <property type="match status" value="1"/>
</dbReference>
<dbReference type="Pfam" id="PF01926">
    <property type="entry name" value="MMR_HSR1"/>
    <property type="match status" value="1"/>
</dbReference>
<dbReference type="PRINTS" id="PR00326">
    <property type="entry name" value="GTP1OBG"/>
</dbReference>
<dbReference type="EnsemblBacteria" id="ABM81383">
    <property type="protein sequence ID" value="ABM81383"/>
    <property type="gene ID" value="Hbut_1562"/>
</dbReference>
<accession>A2BN22</accession>
<sequence length="375" mass="42530">MEARELPWLARQLEAQKIVETVRRLREVHVYTADEIVRIVGERYRRIRRSKPGLPGKIEFEIKRLEVVFNVAYSRLQAAAKLPTTREMSEFHRVLVESFVGREYDEALRRIRRALKLVKNFWAEYRLLIASAESAVEAARLRKEGSGRILSVVRRLRKHLELVERVRRELLKTHVVAEGLPVVVVAGIPSAGKSTLVRRISTAEPEIASYPFTTKSIIVGKARHQGMVFYVVDTPGILERPLELHNEIERKALAALKTLPDIVLVLLDPSPEKVQSLENQERLLRSIYEGIVKPREAGLIIAVNKVDASAREEVEKAIEMASSLLRDVNQSVRCVNKPIPISALHGQGVGELLDVVIECLKRKTPWLFPGAEPRS</sequence>
<keyword evidence="4" id="KW-1185">Reference proteome</keyword>